<dbReference type="EMBL" id="JAVDWU010000003">
    <property type="protein sequence ID" value="MDR7149751.1"/>
    <property type="molecule type" value="Genomic_DNA"/>
</dbReference>
<dbReference type="Gene3D" id="2.30.40.10">
    <property type="entry name" value="Urease, subunit C, domain 1"/>
    <property type="match status" value="1"/>
</dbReference>
<evidence type="ECO:0000313" key="3">
    <source>
        <dbReference type="Proteomes" id="UP001265700"/>
    </source>
</evidence>
<accession>A0ABU1WKE4</accession>
<dbReference type="InterPro" id="IPR033932">
    <property type="entry name" value="YtcJ-like"/>
</dbReference>
<dbReference type="SUPFAM" id="SSF51338">
    <property type="entry name" value="Composite domain of metallo-dependent hydrolases"/>
    <property type="match status" value="1"/>
</dbReference>
<sequence length="547" mass="58104">MNETIFHHARICTMAPERPWAEAISVRDGRIVAVGTLEEARAALPGAPVVALPGEMVVPGLLDVHNHFVWAGRAELYEMFVPPILSLDQVLDAVRETASKKAPGEWIVGGMLGSSLIGQVDRSTRLRLDEAAGGRPVMLRDDSQHNRFVSTAALAAAGIDHDTPDPLNGTIVRDPATGEASGLLVEAACGLVELALARALAATPHLDVEAAAHAVKRLNAFGVTAMQEALSSRAVLRAVKTLDDEGRLSAWVVGSIPVTEAPLAPGEIPEELLAMREDFRTRHFMPDAGKIFLDGVPTSRTAAMLEPYLPDAIHGCCFRGGTTLTVPQLAKVLAEAETNGIRVKIHCTGDASTRAALDAIDVLRSFNGPGLRHQIAHASFIDPAEIPRFAELNVVADLSPPLWYPSVIVEAIRTTLPQTLVDRLAPIRSLVEAGALIAGGSDWPVVPDPSPWPGIQGMVTRRDPTGRMEGALCPEQAIGVADALKAYTINAAQAIGLGHLTGSIEVGKSADLAVLNARLFDVDPADIGKTQVLQTWFEGRCVHEANS</sequence>
<dbReference type="Proteomes" id="UP001265700">
    <property type="component" value="Unassembled WGS sequence"/>
</dbReference>
<dbReference type="Pfam" id="PF07969">
    <property type="entry name" value="Amidohydro_3"/>
    <property type="match status" value="1"/>
</dbReference>
<evidence type="ECO:0000259" key="1">
    <source>
        <dbReference type="Pfam" id="PF07969"/>
    </source>
</evidence>
<name>A0ABU1WKE4_9BURK</name>
<evidence type="ECO:0000313" key="2">
    <source>
        <dbReference type="EMBL" id="MDR7149751.1"/>
    </source>
</evidence>
<gene>
    <name evidence="2" type="ORF">J2W49_001706</name>
</gene>
<proteinExistence type="predicted"/>
<protein>
    <submittedName>
        <fullName evidence="2">Amidohydrolase YtcJ</fullName>
    </submittedName>
</protein>
<dbReference type="PANTHER" id="PTHR22642">
    <property type="entry name" value="IMIDAZOLONEPROPIONASE"/>
    <property type="match status" value="1"/>
</dbReference>
<reference evidence="2 3" key="1">
    <citation type="submission" date="2023-07" db="EMBL/GenBank/DDBJ databases">
        <title>Sorghum-associated microbial communities from plants grown in Nebraska, USA.</title>
        <authorList>
            <person name="Schachtman D."/>
        </authorList>
    </citation>
    <scope>NUCLEOTIDE SEQUENCE [LARGE SCALE GENOMIC DNA]</scope>
    <source>
        <strain evidence="2 3">4249</strain>
    </source>
</reference>
<dbReference type="InterPro" id="IPR032466">
    <property type="entry name" value="Metal_Hydrolase"/>
</dbReference>
<dbReference type="CDD" id="cd01300">
    <property type="entry name" value="YtcJ_like"/>
    <property type="match status" value="1"/>
</dbReference>
<dbReference type="SUPFAM" id="SSF51556">
    <property type="entry name" value="Metallo-dependent hydrolases"/>
    <property type="match status" value="1"/>
</dbReference>
<feature type="domain" description="Amidohydrolase 3" evidence="1">
    <location>
        <begin position="49"/>
        <end position="543"/>
    </location>
</feature>
<dbReference type="RefSeq" id="WP_310314313.1">
    <property type="nucleotide sequence ID" value="NZ_JAVDWU010000003.1"/>
</dbReference>
<keyword evidence="3" id="KW-1185">Reference proteome</keyword>
<organism evidence="2 3">
    <name type="scientific">Hydrogenophaga palleronii</name>
    <dbReference type="NCBI Taxonomy" id="65655"/>
    <lineage>
        <taxon>Bacteria</taxon>
        <taxon>Pseudomonadati</taxon>
        <taxon>Pseudomonadota</taxon>
        <taxon>Betaproteobacteria</taxon>
        <taxon>Burkholderiales</taxon>
        <taxon>Comamonadaceae</taxon>
        <taxon>Hydrogenophaga</taxon>
    </lineage>
</organism>
<dbReference type="InterPro" id="IPR011059">
    <property type="entry name" value="Metal-dep_hydrolase_composite"/>
</dbReference>
<dbReference type="InterPro" id="IPR013108">
    <property type="entry name" value="Amidohydro_3"/>
</dbReference>
<dbReference type="Gene3D" id="3.20.20.140">
    <property type="entry name" value="Metal-dependent hydrolases"/>
    <property type="match status" value="1"/>
</dbReference>
<dbReference type="Gene3D" id="3.10.310.70">
    <property type="match status" value="1"/>
</dbReference>
<dbReference type="PANTHER" id="PTHR22642:SF2">
    <property type="entry name" value="PROTEIN LONG AFTER FAR-RED 3"/>
    <property type="match status" value="1"/>
</dbReference>
<comment type="caution">
    <text evidence="2">The sequence shown here is derived from an EMBL/GenBank/DDBJ whole genome shotgun (WGS) entry which is preliminary data.</text>
</comment>